<evidence type="ECO:0000313" key="3">
    <source>
        <dbReference type="Proteomes" id="UP000199093"/>
    </source>
</evidence>
<reference evidence="2 3" key="1">
    <citation type="submission" date="2016-10" db="EMBL/GenBank/DDBJ databases">
        <authorList>
            <person name="de Groot N.N."/>
        </authorList>
    </citation>
    <scope>NUCLEOTIDE SEQUENCE [LARGE SCALE GENOMIC DNA]</scope>
    <source>
        <strain evidence="2 3">DSM 26424</strain>
    </source>
</reference>
<dbReference type="SUPFAM" id="SSF52540">
    <property type="entry name" value="P-loop containing nucleoside triphosphate hydrolases"/>
    <property type="match status" value="1"/>
</dbReference>
<evidence type="ECO:0000259" key="1">
    <source>
        <dbReference type="Pfam" id="PF04313"/>
    </source>
</evidence>
<dbReference type="RefSeq" id="WP_089852586.1">
    <property type="nucleotide sequence ID" value="NZ_FNEJ01000074.1"/>
</dbReference>
<dbReference type="GO" id="GO:0003677">
    <property type="term" value="F:DNA binding"/>
    <property type="evidence" value="ECO:0007669"/>
    <property type="project" value="UniProtKB-KW"/>
</dbReference>
<dbReference type="InterPro" id="IPR027417">
    <property type="entry name" value="P-loop_NTPase"/>
</dbReference>
<dbReference type="GO" id="GO:0009307">
    <property type="term" value="P:DNA restriction-modification system"/>
    <property type="evidence" value="ECO:0007669"/>
    <property type="project" value="UniProtKB-KW"/>
</dbReference>
<gene>
    <name evidence="2" type="ORF">SAMN04487993_10741</name>
</gene>
<dbReference type="Proteomes" id="UP000199093">
    <property type="component" value="Unassembled WGS sequence"/>
</dbReference>
<protein>
    <submittedName>
        <fullName evidence="2">Type I restriction enzyme R protein N terminus (HSDR_N)</fullName>
    </submittedName>
</protein>
<name>A0A1G8V7H1_9RHOB</name>
<dbReference type="Pfam" id="PF04313">
    <property type="entry name" value="HSDR_N"/>
    <property type="match status" value="1"/>
</dbReference>
<evidence type="ECO:0000313" key="2">
    <source>
        <dbReference type="EMBL" id="SDJ62032.1"/>
    </source>
</evidence>
<accession>A0A1G8V7H1</accession>
<dbReference type="Gene3D" id="3.40.50.300">
    <property type="entry name" value="P-loop containing nucleotide triphosphate hydrolases"/>
    <property type="match status" value="1"/>
</dbReference>
<feature type="domain" description="Restriction endonuclease type I HsdR N-terminal" evidence="1">
    <location>
        <begin position="53"/>
        <end position="118"/>
    </location>
</feature>
<keyword evidence="3" id="KW-1185">Reference proteome</keyword>
<dbReference type="EMBL" id="FNEJ01000074">
    <property type="protein sequence ID" value="SDJ62032.1"/>
    <property type="molecule type" value="Genomic_DNA"/>
</dbReference>
<dbReference type="Gene3D" id="3.90.1570.50">
    <property type="match status" value="1"/>
</dbReference>
<dbReference type="AlphaFoldDB" id="A0A1G8V7H1"/>
<organism evidence="2 3">
    <name type="scientific">Salipiger marinus</name>
    <dbReference type="NCBI Taxonomy" id="555512"/>
    <lineage>
        <taxon>Bacteria</taxon>
        <taxon>Pseudomonadati</taxon>
        <taxon>Pseudomonadota</taxon>
        <taxon>Alphaproteobacteria</taxon>
        <taxon>Rhodobacterales</taxon>
        <taxon>Roseobacteraceae</taxon>
        <taxon>Salipiger</taxon>
    </lineage>
</organism>
<dbReference type="GO" id="GO:0005524">
    <property type="term" value="F:ATP binding"/>
    <property type="evidence" value="ECO:0007669"/>
    <property type="project" value="UniProtKB-KW"/>
</dbReference>
<proteinExistence type="predicted"/>
<dbReference type="OrthoDB" id="6627169at2"/>
<dbReference type="GO" id="GO:0009035">
    <property type="term" value="F:type I site-specific deoxyribonuclease activity"/>
    <property type="evidence" value="ECO:0007669"/>
    <property type="project" value="UniProtKB-EC"/>
</dbReference>
<dbReference type="InterPro" id="IPR007409">
    <property type="entry name" value="Restrct_endonuc_type1_HsdR_N"/>
</dbReference>
<sequence length="819" mass="92872">MRTSFSPANTESDVEQFFVIPFLTGKQTLSIPDPAILTKPSLATLEIGKGKNKRRYVPDFLVYHEGLPSVVIEAKNPEETLETAINEAQLYALEINKNYPSGINPCEWAMATNGNDVWLAHWDSAEDIQKTATAGLVIGSSVLTSFAEAIGWGAISDRCAKTRRKLTPQDWTRPSESLGENRVNLAKAGHNSLYADLEPVLRKYFDPKDREVEDLIIERAYVSTDESTKYERSFEDFLRTRVIPLGDDRHSSEIATTRKDAGSFGKQLNRLAALRQPFMQLIIGGVGSGKTTFLKRFFKHLLPQEMKEKIVYCRINFNIAPDDVTHLENWVCEQFIYHIKKNYSIIIDTETEHGLQSVFSEEIKNNSGAYSFLKRSGEEKYLERIASDLLEWMSDPRSLSRALARSIGGDRGYLLIIAFDNVDRRERDVQLRIFQVGQWFMNHTKSVCVMTMRDETFEAYKDEKPLDAFLKTGNFYIRPPRFVDMVSKRLDLAISDMAGIAESTFTYEVDGLGAVKYPATAVGNYLTSIFVDLFKKRRNITTVLEGLSGRNARKSLEMFIATLTSAHFNTQQFSKSVWTMGSYSIHEAVLLKALMRTTYLYFTPSHGFVRNIYNFPLDSRQPDHFLKSEILDFLILNRKKVGDTRYEGYFTASRLAAEMGKFGYLLDDVMLSIDQLVLDELVITERQTRASVKPETAVRVHPSGYVHMKILASRSEYISSCALITPLRDTQVAQNIGAKWHINDPYTDIRKAAKEDVGYLFIKYLTEEQAGLASQAIGLRQDVQAGRQLLRLASDAIGYSFEGGSSATDHENEFGRLFE</sequence>